<feature type="compositionally biased region" description="Acidic residues" evidence="1">
    <location>
        <begin position="135"/>
        <end position="145"/>
    </location>
</feature>
<evidence type="ECO:0000313" key="5">
    <source>
        <dbReference type="Proteomes" id="UP001152024"/>
    </source>
</evidence>
<feature type="compositionally biased region" description="Low complexity" evidence="1">
    <location>
        <begin position="155"/>
        <end position="164"/>
    </location>
</feature>
<accession>A0ABQ8QWU1</accession>
<dbReference type="Pfam" id="PF01822">
    <property type="entry name" value="WSC"/>
    <property type="match status" value="1"/>
</dbReference>
<dbReference type="SMART" id="SM00321">
    <property type="entry name" value="WSC"/>
    <property type="match status" value="1"/>
</dbReference>
<evidence type="ECO:0000313" key="4">
    <source>
        <dbReference type="EMBL" id="KAJ4112458.1"/>
    </source>
</evidence>
<feature type="domain" description="WSC" evidence="3">
    <location>
        <begin position="38"/>
        <end position="129"/>
    </location>
</feature>
<keyword evidence="2" id="KW-0732">Signal</keyword>
<organism evidence="4 5">
    <name type="scientific">Fusarium equiseti</name>
    <name type="common">Fusarium scirpi</name>
    <dbReference type="NCBI Taxonomy" id="61235"/>
    <lineage>
        <taxon>Eukaryota</taxon>
        <taxon>Fungi</taxon>
        <taxon>Dikarya</taxon>
        <taxon>Ascomycota</taxon>
        <taxon>Pezizomycotina</taxon>
        <taxon>Sordariomycetes</taxon>
        <taxon>Hypocreomycetidae</taxon>
        <taxon>Hypocreales</taxon>
        <taxon>Nectriaceae</taxon>
        <taxon>Fusarium</taxon>
        <taxon>Fusarium incarnatum-equiseti species complex</taxon>
    </lineage>
</organism>
<dbReference type="Proteomes" id="UP001152024">
    <property type="component" value="Unassembled WGS sequence"/>
</dbReference>
<protein>
    <recommendedName>
        <fullName evidence="3">WSC domain-containing protein</fullName>
    </recommendedName>
</protein>
<sequence length="253" mass="26196">MAITKFGILTLLAMGAVQVSGRRQRQLQRPAESPLLNQMTSQGCFSTLPSDAESHGSGTFLASGECWNSCTKENKNVAITSGSTCYCSDSYPAKSSLVDDSSCDWPCPGYAMEACGGLDPQAYSVFNTGLELAPEYDDSEEDDGDAFSSTTEDPSSASAAISTASDASTKVTVTSLATGISPTTETQEVSSATASLEATSPVLPVTVSQIAPVVNEQTAATTPSASASTVPENASPRLSNPIGNIVRMMISLF</sequence>
<dbReference type="EMBL" id="JAOQBH010000031">
    <property type="protein sequence ID" value="KAJ4112458.1"/>
    <property type="molecule type" value="Genomic_DNA"/>
</dbReference>
<proteinExistence type="predicted"/>
<dbReference type="PROSITE" id="PS51212">
    <property type="entry name" value="WSC"/>
    <property type="match status" value="1"/>
</dbReference>
<evidence type="ECO:0000256" key="1">
    <source>
        <dbReference type="SAM" id="MobiDB-lite"/>
    </source>
</evidence>
<comment type="caution">
    <text evidence="4">The sequence shown here is derived from an EMBL/GenBank/DDBJ whole genome shotgun (WGS) entry which is preliminary data.</text>
</comment>
<dbReference type="InterPro" id="IPR002889">
    <property type="entry name" value="WSC_carb-bd"/>
</dbReference>
<reference evidence="4" key="1">
    <citation type="submission" date="2022-09" db="EMBL/GenBank/DDBJ databases">
        <title>Fusarium specimens isolated from Avocado Roots.</title>
        <authorList>
            <person name="Stajich J."/>
            <person name="Roper C."/>
            <person name="Heimlech-Rivalta G."/>
        </authorList>
    </citation>
    <scope>NUCLEOTIDE SEQUENCE</scope>
    <source>
        <strain evidence="4">CF00095</strain>
    </source>
</reference>
<feature type="region of interest" description="Disordered" evidence="1">
    <location>
        <begin position="220"/>
        <end position="239"/>
    </location>
</feature>
<feature type="chain" id="PRO_5045436803" description="WSC domain-containing protein" evidence="2">
    <location>
        <begin position="22"/>
        <end position="253"/>
    </location>
</feature>
<feature type="region of interest" description="Disordered" evidence="1">
    <location>
        <begin position="135"/>
        <end position="164"/>
    </location>
</feature>
<evidence type="ECO:0000259" key="3">
    <source>
        <dbReference type="PROSITE" id="PS51212"/>
    </source>
</evidence>
<feature type="signal peptide" evidence="2">
    <location>
        <begin position="1"/>
        <end position="21"/>
    </location>
</feature>
<evidence type="ECO:0000256" key="2">
    <source>
        <dbReference type="SAM" id="SignalP"/>
    </source>
</evidence>
<feature type="compositionally biased region" description="Polar residues" evidence="1">
    <location>
        <begin position="230"/>
        <end position="239"/>
    </location>
</feature>
<keyword evidence="5" id="KW-1185">Reference proteome</keyword>
<name>A0ABQ8QWU1_FUSEQ</name>
<gene>
    <name evidence="4" type="ORF">NW768_011618</name>
</gene>
<feature type="compositionally biased region" description="Low complexity" evidence="1">
    <location>
        <begin position="220"/>
        <end position="229"/>
    </location>
</feature>